<sequence>MNTDGGYEGYWVGIVDGCLVTSIKLSSVITEVINDHNHCEDMTIVAKICFKNILLAFIREDPFLGSQTVYDKTVVEYLDLYGPINNVSPLILKYTSLSSLIFRKKRTFYPSTLLDFYKL</sequence>
<keyword evidence="2" id="KW-1185">Reference proteome</keyword>
<dbReference type="Proteomes" id="UP000740883">
    <property type="component" value="Unassembled WGS sequence"/>
</dbReference>
<dbReference type="AlphaFoldDB" id="A0A9P6GYI1"/>
<evidence type="ECO:0000313" key="2">
    <source>
        <dbReference type="Proteomes" id="UP000740883"/>
    </source>
</evidence>
<reference evidence="1 2" key="1">
    <citation type="journal article" date="2020" name="Genome Biol. Evol.">
        <title>Comparative genomics of strictly vertically transmitted, feminizing microsporidia endosymbionts of amphipod crustaceans.</title>
        <authorList>
            <person name="Cormier A."/>
            <person name="Chebbi M.A."/>
            <person name="Giraud I."/>
            <person name="Wattier R."/>
            <person name="Teixeira M."/>
            <person name="Gilbert C."/>
            <person name="Rigaud T."/>
            <person name="Cordaux R."/>
        </authorList>
    </citation>
    <scope>NUCLEOTIDE SEQUENCE [LARGE SCALE GENOMIC DNA]</scope>
    <source>
        <strain evidence="1 2">Ou3-Ou53</strain>
    </source>
</reference>
<accession>A0A9P6GYI1</accession>
<dbReference type="OrthoDB" id="10506092at2759"/>
<dbReference type="EMBL" id="SBJO01000218">
    <property type="protein sequence ID" value="KAF9762058.1"/>
    <property type="molecule type" value="Genomic_DNA"/>
</dbReference>
<organism evidence="1 2">
    <name type="scientific">Nosema granulosis</name>
    <dbReference type="NCBI Taxonomy" id="83296"/>
    <lineage>
        <taxon>Eukaryota</taxon>
        <taxon>Fungi</taxon>
        <taxon>Fungi incertae sedis</taxon>
        <taxon>Microsporidia</taxon>
        <taxon>Nosematidae</taxon>
        <taxon>Nosema</taxon>
    </lineage>
</organism>
<protein>
    <submittedName>
        <fullName evidence="1">Uncharacterized protein</fullName>
    </submittedName>
</protein>
<proteinExistence type="predicted"/>
<comment type="caution">
    <text evidence="1">The sequence shown here is derived from an EMBL/GenBank/DDBJ whole genome shotgun (WGS) entry which is preliminary data.</text>
</comment>
<gene>
    <name evidence="1" type="ORF">NGRA_2245</name>
</gene>
<name>A0A9P6GYI1_9MICR</name>
<evidence type="ECO:0000313" key="1">
    <source>
        <dbReference type="EMBL" id="KAF9762058.1"/>
    </source>
</evidence>